<evidence type="ECO:0000313" key="1">
    <source>
        <dbReference type="EMBL" id="KAK6777165.1"/>
    </source>
</evidence>
<organism evidence="1 2">
    <name type="scientific">Solanum bulbocastanum</name>
    <name type="common">Wild potato</name>
    <dbReference type="NCBI Taxonomy" id="147425"/>
    <lineage>
        <taxon>Eukaryota</taxon>
        <taxon>Viridiplantae</taxon>
        <taxon>Streptophyta</taxon>
        <taxon>Embryophyta</taxon>
        <taxon>Tracheophyta</taxon>
        <taxon>Spermatophyta</taxon>
        <taxon>Magnoliopsida</taxon>
        <taxon>eudicotyledons</taxon>
        <taxon>Gunneridae</taxon>
        <taxon>Pentapetalae</taxon>
        <taxon>asterids</taxon>
        <taxon>lamiids</taxon>
        <taxon>Solanales</taxon>
        <taxon>Solanaceae</taxon>
        <taxon>Solanoideae</taxon>
        <taxon>Solaneae</taxon>
        <taxon>Solanum</taxon>
    </lineage>
</organism>
<protein>
    <submittedName>
        <fullName evidence="1">Uncharacterized protein</fullName>
    </submittedName>
</protein>
<name>A0AAN8SZ12_SOLBU</name>
<comment type="caution">
    <text evidence="1">The sequence shown here is derived from an EMBL/GenBank/DDBJ whole genome shotgun (WGS) entry which is preliminary data.</text>
</comment>
<evidence type="ECO:0000313" key="2">
    <source>
        <dbReference type="Proteomes" id="UP001371456"/>
    </source>
</evidence>
<gene>
    <name evidence="1" type="ORF">RDI58_023882</name>
</gene>
<reference evidence="1 2" key="1">
    <citation type="submission" date="2024-02" db="EMBL/GenBank/DDBJ databases">
        <title>de novo genome assembly of Solanum bulbocastanum strain 11H21.</title>
        <authorList>
            <person name="Hosaka A.J."/>
        </authorList>
    </citation>
    <scope>NUCLEOTIDE SEQUENCE [LARGE SCALE GENOMIC DNA]</scope>
    <source>
        <tissue evidence="1">Young leaves</tissue>
    </source>
</reference>
<accession>A0AAN8SZ12</accession>
<keyword evidence="2" id="KW-1185">Reference proteome</keyword>
<proteinExistence type="predicted"/>
<sequence length="14" mass="1623">MITLVFSLPPNNYN</sequence>
<dbReference type="Proteomes" id="UP001371456">
    <property type="component" value="Unassembled WGS sequence"/>
</dbReference>
<dbReference type="EMBL" id="JBANQN010000010">
    <property type="protein sequence ID" value="KAK6777165.1"/>
    <property type="molecule type" value="Genomic_DNA"/>
</dbReference>